<dbReference type="Proteomes" id="UP001209570">
    <property type="component" value="Unassembled WGS sequence"/>
</dbReference>
<sequence length="195" mass="23173">MFPLIETEGRVKHKLIERLEMWKAVSIETMRLLKELLWLFQLAYPHTSDGMLWDSDLVIPLYWKREHVSAASHSSLQEHDSVTLQWEYVFRVYLPENLFEKYCVQNYAISASCDRQHTRDWHRLRRDDATGIVVDKREVSIEGDSFSAVAITVSAQSTEMAWRELVMFCMSMERLLESYPEVLCRHRRRPCCRQT</sequence>
<comment type="caution">
    <text evidence="1">The sequence shown here is derived from an EMBL/GenBank/DDBJ whole genome shotgun (WGS) entry which is preliminary data.</text>
</comment>
<dbReference type="EMBL" id="JAKCXM010003658">
    <property type="protein sequence ID" value="KAJ0389511.1"/>
    <property type="molecule type" value="Genomic_DNA"/>
</dbReference>
<accession>A0AAD5Q0S3</accession>
<name>A0AAD5Q0S3_PYTIN</name>
<evidence type="ECO:0000313" key="1">
    <source>
        <dbReference type="EMBL" id="KAJ0389511.1"/>
    </source>
</evidence>
<protein>
    <submittedName>
        <fullName evidence="1">Uncharacterized protein</fullName>
    </submittedName>
</protein>
<reference evidence="1" key="1">
    <citation type="submission" date="2021-12" db="EMBL/GenBank/DDBJ databases">
        <title>Prjna785345.</title>
        <authorList>
            <person name="Rujirawat T."/>
            <person name="Krajaejun T."/>
        </authorList>
    </citation>
    <scope>NUCLEOTIDE SEQUENCE</scope>
    <source>
        <strain evidence="1">Pi057C3</strain>
    </source>
</reference>
<keyword evidence="2" id="KW-1185">Reference proteome</keyword>
<evidence type="ECO:0000313" key="2">
    <source>
        <dbReference type="Proteomes" id="UP001209570"/>
    </source>
</evidence>
<gene>
    <name evidence="1" type="ORF">P43SY_011713</name>
</gene>
<organism evidence="1 2">
    <name type="scientific">Pythium insidiosum</name>
    <name type="common">Pythiosis disease agent</name>
    <dbReference type="NCBI Taxonomy" id="114742"/>
    <lineage>
        <taxon>Eukaryota</taxon>
        <taxon>Sar</taxon>
        <taxon>Stramenopiles</taxon>
        <taxon>Oomycota</taxon>
        <taxon>Peronosporomycetes</taxon>
        <taxon>Pythiales</taxon>
        <taxon>Pythiaceae</taxon>
        <taxon>Pythium</taxon>
    </lineage>
</organism>
<proteinExistence type="predicted"/>
<dbReference type="AlphaFoldDB" id="A0AAD5Q0S3"/>